<name>W7UK50_RUMFL</name>
<keyword evidence="2" id="KW-1185">Reference proteome</keyword>
<accession>W7UK50</accession>
<evidence type="ECO:0000313" key="2">
    <source>
        <dbReference type="Proteomes" id="UP000019365"/>
    </source>
</evidence>
<dbReference type="Proteomes" id="UP000019365">
    <property type="component" value="Unassembled WGS sequence"/>
</dbReference>
<reference evidence="1 2" key="1">
    <citation type="journal article" date="2014" name="PLoS ONE">
        <title>Rumen cellulosomics: divergent fiber-degrading strategies revealed by comparative genome-wide analysis of six ruminococcal strains.</title>
        <authorList>
            <person name="Dassa B."/>
            <person name="Borovok I."/>
            <person name="Ruimy-Israeli V."/>
            <person name="Lamed R."/>
            <person name="Flint H.J."/>
            <person name="Duncan S.H."/>
            <person name="Henrissat B."/>
            <person name="Coutinho P."/>
            <person name="Morrison M."/>
            <person name="Mosoni P."/>
            <person name="Yeoman C.J."/>
            <person name="White B.A."/>
            <person name="Bayer E.A."/>
        </authorList>
    </citation>
    <scope>NUCLEOTIDE SEQUENCE [LARGE SCALE GENOMIC DNA]</scope>
    <source>
        <strain evidence="1 2">007c</strain>
    </source>
</reference>
<feature type="non-terminal residue" evidence="1">
    <location>
        <position position="1"/>
    </location>
</feature>
<comment type="caution">
    <text evidence="1">The sequence shown here is derived from an EMBL/GenBank/DDBJ whole genome shotgun (WGS) entry which is preliminary data.</text>
</comment>
<gene>
    <name evidence="1" type="ORF">RF007C_00045</name>
</gene>
<dbReference type="PATRIC" id="fig|1341157.4.peg.1209"/>
<evidence type="ECO:0000313" key="1">
    <source>
        <dbReference type="EMBL" id="EWM54138.1"/>
    </source>
</evidence>
<dbReference type="RefSeq" id="WP_206537799.1">
    <property type="nucleotide sequence ID" value="NZ_ATAX01000018.1"/>
</dbReference>
<organism evidence="1 2">
    <name type="scientific">Ruminococcus flavefaciens 007c</name>
    <dbReference type="NCBI Taxonomy" id="1341157"/>
    <lineage>
        <taxon>Bacteria</taxon>
        <taxon>Bacillati</taxon>
        <taxon>Bacillota</taxon>
        <taxon>Clostridia</taxon>
        <taxon>Eubacteriales</taxon>
        <taxon>Oscillospiraceae</taxon>
        <taxon>Ruminococcus</taxon>
    </lineage>
</organism>
<dbReference type="InterPro" id="IPR003615">
    <property type="entry name" value="HNH_nuc"/>
</dbReference>
<proteinExistence type="predicted"/>
<protein>
    <submittedName>
        <fullName evidence="1">Uncharacterized protein</fullName>
    </submittedName>
</protein>
<dbReference type="EMBL" id="ATAX01000018">
    <property type="protein sequence ID" value="EWM54138.1"/>
    <property type="molecule type" value="Genomic_DNA"/>
</dbReference>
<dbReference type="CDD" id="cd00085">
    <property type="entry name" value="HNHc"/>
    <property type="match status" value="1"/>
</dbReference>
<sequence>EEVTVDTIILSAAQKRCAKILLEYIAKKQFTIEYGEMSKMTGIPAHAPGRDIGAQVGEVSKRCYQLGLPLISVMVVLKDTQMCSDGFFNLCNGLNVHPEFKNNMSKMMEICMNEVKSCDQWDKLADDIGIEIEGLSKPKDRLLDSIQSERIEGKLIQVTSTGYERDPFLRSECIRIHGTKCKICGFDAAKTYGKEFAGKIHVHHKEPLGSVKDSHTVNPETDLIPVCPNCHMILHSKKDGVYLPEEVVKMIEIAEKI</sequence>
<dbReference type="eggNOG" id="COG3183">
    <property type="taxonomic scope" value="Bacteria"/>
</dbReference>
<dbReference type="AlphaFoldDB" id="W7UK50"/>